<evidence type="ECO:0000259" key="1">
    <source>
        <dbReference type="Pfam" id="PF18676"/>
    </source>
</evidence>
<dbReference type="Proteomes" id="UP000184609">
    <property type="component" value="Unassembled WGS sequence"/>
</dbReference>
<feature type="non-terminal residue" evidence="2">
    <location>
        <position position="282"/>
    </location>
</feature>
<feature type="domain" description="MBG" evidence="1">
    <location>
        <begin position="1"/>
        <end position="74"/>
    </location>
</feature>
<dbReference type="InterPro" id="IPR041286">
    <property type="entry name" value="MBG_2"/>
</dbReference>
<protein>
    <recommendedName>
        <fullName evidence="1">MBG domain-containing protein</fullName>
    </recommendedName>
</protein>
<keyword evidence="3" id="KW-1185">Reference proteome</keyword>
<proteinExistence type="predicted"/>
<evidence type="ECO:0000313" key="3">
    <source>
        <dbReference type="Proteomes" id="UP000184609"/>
    </source>
</evidence>
<accession>A0A1M7ZKE6</accession>
<dbReference type="Pfam" id="PF18676">
    <property type="entry name" value="MBG_2"/>
    <property type="match status" value="3"/>
</dbReference>
<name>A0A1M7ZKE6_9BACT</name>
<feature type="non-terminal residue" evidence="2">
    <location>
        <position position="1"/>
    </location>
</feature>
<dbReference type="EMBL" id="FRXN01000006">
    <property type="protein sequence ID" value="SHO65146.1"/>
    <property type="molecule type" value="Genomic_DNA"/>
</dbReference>
<dbReference type="STRING" id="1073327.SAMN04488108_3893"/>
<gene>
    <name evidence="2" type="ORF">SAMN04488108_3893</name>
</gene>
<dbReference type="RefSeq" id="WP_170865156.1">
    <property type="nucleotide sequence ID" value="NZ_FRXN01000006.1"/>
</dbReference>
<reference evidence="3" key="1">
    <citation type="submission" date="2016-12" db="EMBL/GenBank/DDBJ databases">
        <authorList>
            <person name="Varghese N."/>
            <person name="Submissions S."/>
        </authorList>
    </citation>
    <scope>NUCLEOTIDE SEQUENCE [LARGE SCALE GENOMIC DNA]</scope>
    <source>
        <strain evidence="3">DSM 25035</strain>
    </source>
</reference>
<dbReference type="AlphaFoldDB" id="A0A1M7ZKE6"/>
<organism evidence="2 3">
    <name type="scientific">Algoriphagus zhangzhouensis</name>
    <dbReference type="NCBI Taxonomy" id="1073327"/>
    <lineage>
        <taxon>Bacteria</taxon>
        <taxon>Pseudomonadati</taxon>
        <taxon>Bacteroidota</taxon>
        <taxon>Cytophagia</taxon>
        <taxon>Cytophagales</taxon>
        <taxon>Cyclobacteriaceae</taxon>
        <taxon>Algoriphagus</taxon>
    </lineage>
</organism>
<sequence length="282" mass="28937">LTVTTDPGQTKIYGNGDPVFTYQVTGYQNGDGASILTGALARAAGEDVGTYAINLGTLSAGANYTINYTGADFTITPRTLNITANANQAKVYGSADPVFGYTASNFGNGDNTSILTGALSRVAGENVGMYAITIGTLDAGMNYVINFTSADFEIAEKVLDVTADAGQSKVFGTADPTLTYQVTGFENGDDETILTGSLARAAGENVGSYAINLGSLNAGSNYAINYTGANFTITKATITGITFADGSFVFDGTEKSLMISGTLPAGTSVVYSNNGRTDVGSQ</sequence>
<evidence type="ECO:0000313" key="2">
    <source>
        <dbReference type="EMBL" id="SHO65146.1"/>
    </source>
</evidence>
<feature type="domain" description="MBG" evidence="1">
    <location>
        <begin position="159"/>
        <end position="232"/>
    </location>
</feature>
<feature type="domain" description="MBG" evidence="1">
    <location>
        <begin position="80"/>
        <end position="152"/>
    </location>
</feature>